<dbReference type="InterPro" id="IPR000515">
    <property type="entry name" value="MetI-like"/>
</dbReference>
<dbReference type="InterPro" id="IPR045621">
    <property type="entry name" value="BPD_transp_1_N"/>
</dbReference>
<dbReference type="GO" id="GO:0055085">
    <property type="term" value="P:transmembrane transport"/>
    <property type="evidence" value="ECO:0007669"/>
    <property type="project" value="InterPro"/>
</dbReference>
<feature type="transmembrane region" description="Helical" evidence="7">
    <location>
        <begin position="74"/>
        <end position="95"/>
    </location>
</feature>
<evidence type="ECO:0000313" key="10">
    <source>
        <dbReference type="Proteomes" id="UP000318509"/>
    </source>
</evidence>
<dbReference type="GO" id="GO:0005886">
    <property type="term" value="C:plasma membrane"/>
    <property type="evidence" value="ECO:0007669"/>
    <property type="project" value="UniProtKB-SubCell"/>
</dbReference>
<keyword evidence="5 7" id="KW-1133">Transmembrane helix</keyword>
<reference evidence="9 10" key="1">
    <citation type="journal article" date="2019" name="Nat. Microbiol.">
        <title>Mediterranean grassland soil C-N compound turnover is dependent on rainfall and depth, and is mediated by genomically divergent microorganisms.</title>
        <authorList>
            <person name="Diamond S."/>
            <person name="Andeer P.F."/>
            <person name="Li Z."/>
            <person name="Crits-Christoph A."/>
            <person name="Burstein D."/>
            <person name="Anantharaman K."/>
            <person name="Lane K.R."/>
            <person name="Thomas B.C."/>
            <person name="Pan C."/>
            <person name="Northen T.R."/>
            <person name="Banfield J.F."/>
        </authorList>
    </citation>
    <scope>NUCLEOTIDE SEQUENCE [LARGE SCALE GENOMIC DNA]</scope>
    <source>
        <strain evidence="9">NP_3</strain>
    </source>
</reference>
<dbReference type="Gene3D" id="1.10.3720.10">
    <property type="entry name" value="MetI-like"/>
    <property type="match status" value="1"/>
</dbReference>
<dbReference type="AlphaFoldDB" id="A0A537JSQ9"/>
<evidence type="ECO:0000256" key="6">
    <source>
        <dbReference type="ARBA" id="ARBA00023136"/>
    </source>
</evidence>
<evidence type="ECO:0000313" key="9">
    <source>
        <dbReference type="EMBL" id="TMI86578.1"/>
    </source>
</evidence>
<dbReference type="Proteomes" id="UP000318509">
    <property type="component" value="Unassembled WGS sequence"/>
</dbReference>
<comment type="similarity">
    <text evidence="7">Belongs to the binding-protein-dependent transport system permease family.</text>
</comment>
<comment type="subcellular location">
    <subcellularLocation>
        <location evidence="1 7">Cell membrane</location>
        <topology evidence="1 7">Multi-pass membrane protein</topology>
    </subcellularLocation>
</comment>
<dbReference type="CDD" id="cd06261">
    <property type="entry name" value="TM_PBP2"/>
    <property type="match status" value="1"/>
</dbReference>
<evidence type="ECO:0000256" key="3">
    <source>
        <dbReference type="ARBA" id="ARBA00022475"/>
    </source>
</evidence>
<evidence type="ECO:0000256" key="7">
    <source>
        <dbReference type="RuleBase" id="RU363032"/>
    </source>
</evidence>
<dbReference type="PANTHER" id="PTHR43163">
    <property type="entry name" value="DIPEPTIDE TRANSPORT SYSTEM PERMEASE PROTEIN DPPB-RELATED"/>
    <property type="match status" value="1"/>
</dbReference>
<evidence type="ECO:0000256" key="2">
    <source>
        <dbReference type="ARBA" id="ARBA00022448"/>
    </source>
</evidence>
<evidence type="ECO:0000256" key="1">
    <source>
        <dbReference type="ARBA" id="ARBA00004651"/>
    </source>
</evidence>
<dbReference type="SUPFAM" id="SSF161098">
    <property type="entry name" value="MetI-like"/>
    <property type="match status" value="1"/>
</dbReference>
<accession>A0A537JSQ9</accession>
<feature type="transmembrane region" description="Helical" evidence="7">
    <location>
        <begin position="107"/>
        <end position="134"/>
    </location>
</feature>
<feature type="transmembrane region" description="Helical" evidence="7">
    <location>
        <begin position="146"/>
        <end position="163"/>
    </location>
</feature>
<evidence type="ECO:0000259" key="8">
    <source>
        <dbReference type="PROSITE" id="PS50928"/>
    </source>
</evidence>
<keyword evidence="4 7" id="KW-0812">Transmembrane</keyword>
<dbReference type="Pfam" id="PF19300">
    <property type="entry name" value="BPD_transp_1_N"/>
    <property type="match status" value="1"/>
</dbReference>
<dbReference type="EMBL" id="VBAK01000196">
    <property type="protein sequence ID" value="TMI86578.1"/>
    <property type="molecule type" value="Genomic_DNA"/>
</dbReference>
<proteinExistence type="inferred from homology"/>
<evidence type="ECO:0000256" key="4">
    <source>
        <dbReference type="ARBA" id="ARBA00022692"/>
    </source>
</evidence>
<feature type="transmembrane region" description="Helical" evidence="7">
    <location>
        <begin position="248"/>
        <end position="271"/>
    </location>
</feature>
<comment type="caution">
    <text evidence="9">The sequence shown here is derived from an EMBL/GenBank/DDBJ whole genome shotgun (WGS) entry which is preliminary data.</text>
</comment>
<dbReference type="PROSITE" id="PS50928">
    <property type="entry name" value="ABC_TM1"/>
    <property type="match status" value="1"/>
</dbReference>
<dbReference type="PANTHER" id="PTHR43163:SF6">
    <property type="entry name" value="DIPEPTIDE TRANSPORT SYSTEM PERMEASE PROTEIN DPPB-RELATED"/>
    <property type="match status" value="1"/>
</dbReference>
<feature type="domain" description="ABC transmembrane type-1" evidence="8">
    <location>
        <begin position="70"/>
        <end position="271"/>
    </location>
</feature>
<evidence type="ECO:0000256" key="5">
    <source>
        <dbReference type="ARBA" id="ARBA00022989"/>
    </source>
</evidence>
<keyword evidence="2 7" id="KW-0813">Transport</keyword>
<sequence length="281" mass="30049">MIRVLPGDPARLVAGLLATDDEVARIRVQLGLTKPLVVQYGLFLDHLLQGDLGKSIKTQAPVTSEIGSRLPPTALLAATATVVAGALGIASGILVSTRKYTAVDYLVTVLALAGVSIPVFWLGLMLMLLFAVFLHLVPAGGANGPLSIILPSITLAAFSIAIIERMTRNSMLESLQQDYVRTARAKGLVERAVVYRHALRNALIPVVTVLGLQFGTLLGGAVLTETTFAWPGIGRLLVDSIEARDYPIIQGVVLLFALTFLLVNLVVDLLYGYIDPRIKYG</sequence>
<keyword evidence="6 7" id="KW-0472">Membrane</keyword>
<feature type="transmembrane region" description="Helical" evidence="7">
    <location>
        <begin position="202"/>
        <end position="228"/>
    </location>
</feature>
<keyword evidence="3" id="KW-1003">Cell membrane</keyword>
<gene>
    <name evidence="9" type="ORF">E6H00_17965</name>
</gene>
<name>A0A537JSQ9_9BACT</name>
<dbReference type="Pfam" id="PF00528">
    <property type="entry name" value="BPD_transp_1"/>
    <property type="match status" value="1"/>
</dbReference>
<protein>
    <submittedName>
        <fullName evidence="9">ABC transporter permease</fullName>
    </submittedName>
</protein>
<dbReference type="InterPro" id="IPR035906">
    <property type="entry name" value="MetI-like_sf"/>
</dbReference>
<organism evidence="9 10">
    <name type="scientific">Candidatus Segetimicrobium genomatis</name>
    <dbReference type="NCBI Taxonomy" id="2569760"/>
    <lineage>
        <taxon>Bacteria</taxon>
        <taxon>Bacillati</taxon>
        <taxon>Candidatus Sysuimicrobiota</taxon>
        <taxon>Candidatus Sysuimicrobiia</taxon>
        <taxon>Candidatus Sysuimicrobiales</taxon>
        <taxon>Candidatus Segetimicrobiaceae</taxon>
        <taxon>Candidatus Segetimicrobium</taxon>
    </lineage>
</organism>